<accession>A0A9K3EB54</accession>
<dbReference type="Gramene" id="mRNA:HanXRQr2_Chr14g0653891">
    <property type="protein sequence ID" value="mRNA:HanXRQr2_Chr14g0653891"/>
    <property type="gene ID" value="HanXRQr2_Chr14g0653891"/>
</dbReference>
<reference evidence="1" key="1">
    <citation type="journal article" date="2017" name="Nature">
        <title>The sunflower genome provides insights into oil metabolism, flowering and Asterid evolution.</title>
        <authorList>
            <person name="Badouin H."/>
            <person name="Gouzy J."/>
            <person name="Grassa C.J."/>
            <person name="Murat F."/>
            <person name="Staton S.E."/>
            <person name="Cottret L."/>
            <person name="Lelandais-Briere C."/>
            <person name="Owens G.L."/>
            <person name="Carrere S."/>
            <person name="Mayjonade B."/>
            <person name="Legrand L."/>
            <person name="Gill N."/>
            <person name="Kane N.C."/>
            <person name="Bowers J.E."/>
            <person name="Hubner S."/>
            <person name="Bellec A."/>
            <person name="Berard A."/>
            <person name="Berges H."/>
            <person name="Blanchet N."/>
            <person name="Boniface M.C."/>
            <person name="Brunel D."/>
            <person name="Catrice O."/>
            <person name="Chaidir N."/>
            <person name="Claudel C."/>
            <person name="Donnadieu C."/>
            <person name="Faraut T."/>
            <person name="Fievet G."/>
            <person name="Helmstetter N."/>
            <person name="King M."/>
            <person name="Knapp S.J."/>
            <person name="Lai Z."/>
            <person name="Le Paslier M.C."/>
            <person name="Lippi Y."/>
            <person name="Lorenzon L."/>
            <person name="Mandel J.R."/>
            <person name="Marage G."/>
            <person name="Marchand G."/>
            <person name="Marquand E."/>
            <person name="Bret-Mestries E."/>
            <person name="Morien E."/>
            <person name="Nambeesan S."/>
            <person name="Nguyen T."/>
            <person name="Pegot-Espagnet P."/>
            <person name="Pouilly N."/>
            <person name="Raftis F."/>
            <person name="Sallet E."/>
            <person name="Schiex T."/>
            <person name="Thomas J."/>
            <person name="Vandecasteele C."/>
            <person name="Vares D."/>
            <person name="Vear F."/>
            <person name="Vautrin S."/>
            <person name="Crespi M."/>
            <person name="Mangin B."/>
            <person name="Burke J.M."/>
            <person name="Salse J."/>
            <person name="Munos S."/>
            <person name="Vincourt P."/>
            <person name="Rieseberg L.H."/>
            <person name="Langlade N.B."/>
        </authorList>
    </citation>
    <scope>NUCLEOTIDE SEQUENCE</scope>
    <source>
        <tissue evidence="1">Leaves</tissue>
    </source>
</reference>
<organism evidence="1 2">
    <name type="scientific">Helianthus annuus</name>
    <name type="common">Common sunflower</name>
    <dbReference type="NCBI Taxonomy" id="4232"/>
    <lineage>
        <taxon>Eukaryota</taxon>
        <taxon>Viridiplantae</taxon>
        <taxon>Streptophyta</taxon>
        <taxon>Embryophyta</taxon>
        <taxon>Tracheophyta</taxon>
        <taxon>Spermatophyta</taxon>
        <taxon>Magnoliopsida</taxon>
        <taxon>eudicotyledons</taxon>
        <taxon>Gunneridae</taxon>
        <taxon>Pentapetalae</taxon>
        <taxon>asterids</taxon>
        <taxon>campanulids</taxon>
        <taxon>Asterales</taxon>
        <taxon>Asteraceae</taxon>
        <taxon>Asteroideae</taxon>
        <taxon>Heliantheae alliance</taxon>
        <taxon>Heliantheae</taxon>
        <taxon>Helianthus</taxon>
    </lineage>
</organism>
<name>A0A9K3EB54_HELAN</name>
<gene>
    <name evidence="1" type="ORF">HanXRQr2_Chr14g0653891</name>
</gene>
<reference evidence="1" key="2">
    <citation type="submission" date="2020-06" db="EMBL/GenBank/DDBJ databases">
        <title>Helianthus annuus Genome sequencing and assembly Release 2.</title>
        <authorList>
            <person name="Gouzy J."/>
            <person name="Langlade N."/>
            <person name="Munos S."/>
        </authorList>
    </citation>
    <scope>NUCLEOTIDE SEQUENCE</scope>
    <source>
        <tissue evidence="1">Leaves</tissue>
    </source>
</reference>
<dbReference type="GO" id="GO:0016020">
    <property type="term" value="C:membrane"/>
    <property type="evidence" value="ECO:0007669"/>
    <property type="project" value="InterPro"/>
</dbReference>
<evidence type="ECO:0000313" key="1">
    <source>
        <dbReference type="EMBL" id="KAF5769934.1"/>
    </source>
</evidence>
<dbReference type="EMBL" id="MNCJ02000329">
    <property type="protein sequence ID" value="KAF5769934.1"/>
    <property type="molecule type" value="Genomic_DNA"/>
</dbReference>
<dbReference type="AlphaFoldDB" id="A0A9K3EB54"/>
<dbReference type="Proteomes" id="UP000215914">
    <property type="component" value="Unassembled WGS sequence"/>
</dbReference>
<dbReference type="PANTHER" id="PTHR14207:SF0">
    <property type="entry name" value="3-BETA-HYDROXYSTEROID-DELTA(8),DELTA(7)-ISOMERASE"/>
    <property type="match status" value="1"/>
</dbReference>
<dbReference type="GO" id="GO:0047750">
    <property type="term" value="F:cholestenol delta-isomerase activity"/>
    <property type="evidence" value="ECO:0007669"/>
    <property type="project" value="InterPro"/>
</dbReference>
<sequence>MKNRQNSHVLVGIHRPHPYDPFGYFVFTPEFFKQKNPTYLAEVWKEYNKGDSRYVGRDSAVIAVEGRTAVLEGPACILAALW</sequence>
<dbReference type="InterPro" id="IPR007905">
    <property type="entry name" value="EBP"/>
</dbReference>
<comment type="caution">
    <text evidence="1">The sequence shown here is derived from an EMBL/GenBank/DDBJ whole genome shotgun (WGS) entry which is preliminary data.</text>
</comment>
<proteinExistence type="predicted"/>
<evidence type="ECO:0000313" key="2">
    <source>
        <dbReference type="Proteomes" id="UP000215914"/>
    </source>
</evidence>
<dbReference type="GO" id="GO:0016125">
    <property type="term" value="P:sterol metabolic process"/>
    <property type="evidence" value="ECO:0007669"/>
    <property type="project" value="InterPro"/>
</dbReference>
<dbReference type="PANTHER" id="PTHR14207">
    <property type="entry name" value="STEROL ISOMERASE"/>
    <property type="match status" value="1"/>
</dbReference>
<keyword evidence="2" id="KW-1185">Reference proteome</keyword>
<protein>
    <submittedName>
        <fullName evidence="1">Emopamil-binding protein</fullName>
    </submittedName>
</protein>